<comment type="subcellular location">
    <subcellularLocation>
        <location evidence="1">Cell outer membrane</location>
        <topology evidence="1">Multi-pass membrane protein</topology>
    </subcellularLocation>
</comment>
<evidence type="ECO:0000256" key="5">
    <source>
        <dbReference type="ARBA" id="ARBA00023136"/>
    </source>
</evidence>
<keyword evidence="7" id="KW-0732">Signal</keyword>
<dbReference type="Gene3D" id="2.60.40.1120">
    <property type="entry name" value="Carboxypeptidase-like, regulatory domain"/>
    <property type="match status" value="1"/>
</dbReference>
<dbReference type="Gene3D" id="2.40.170.20">
    <property type="entry name" value="TonB-dependent receptor, beta-barrel domain"/>
    <property type="match status" value="1"/>
</dbReference>
<protein>
    <submittedName>
        <fullName evidence="9">TonB-dependent receptor</fullName>
    </submittedName>
</protein>
<dbReference type="InterPro" id="IPR013784">
    <property type="entry name" value="Carb-bd-like_fold"/>
</dbReference>
<dbReference type="GO" id="GO:0015344">
    <property type="term" value="F:siderophore uptake transmembrane transporter activity"/>
    <property type="evidence" value="ECO:0007669"/>
    <property type="project" value="TreeGrafter"/>
</dbReference>
<evidence type="ECO:0000259" key="8">
    <source>
        <dbReference type="Pfam" id="PF25183"/>
    </source>
</evidence>
<dbReference type="Proteomes" id="UP000290253">
    <property type="component" value="Unassembled WGS sequence"/>
</dbReference>
<keyword evidence="2" id="KW-0813">Transport</keyword>
<dbReference type="Pfam" id="PF13620">
    <property type="entry name" value="CarboxypepD_reg"/>
    <property type="match status" value="1"/>
</dbReference>
<sequence>MRSSIRLWTVCLWAIALLASGSLAVAQEFRATLTGQVTDPSGALIRNAEVSAINVDSGTTYTGKTTDKGVYYIPYVLPGTYTVTATANGFKTAQQDKVLLLASQTFNQNFKLEVGTVSEKVVVNTAPAELETANGSGGTVIDQREIQSVPLNGGSAYNLIGTTTGSQFTVTSFGATGNHGTTGWDTSNSYTIGGGIVGNNQFTLNGVNITSQFTYDNHSAGEWNVSPNMDSIEEVNVMTTTYDARYGRTSGGTVNTVGKSGGNQFHGNARYAYQGGFLNANTYQNNLTDTPKQGEIQNQFWITAGGPVIKNKLFFFFGFEGYRQSLSGTILKNVPPAYLRPGFDGATGVNFNNVQTYDSSEFPQGIAIFQPGTATCLDGGTAQSCNSNHVVQTQFANNSIPAAQINATSQAILNYIPLPNIGSATNLAKGANYLAITPDVYDYNQSQIRMDYNLSDKTKLYSYFLYWKGTENRSTNGLTNLAENGNINHLRQNYVASQDLTHVFSPTLIGDFKISFNRLYEESPDGDLNTQTDPSTIGLSMPLPGITAAKYLPEFSISDGFGTGILNGSTVFGNQRNPDVTNTIAFDVDFTKTAGAHTLEFGGEIDEFQYGGYPYSGGHPNGDFGFNGGWTQLNPHNASCYPILPDGSNINGCNQNQANGSALASFYLGYPGSGGIDWIGSIMEGYPVYAGYFQDNWRVNSRLTLNLGIRYDVQRGLRERNNELNRGMCLTCVNPLTNEASYQANVANGSNQAAWTAAGISPSSLTTVYGGIEFPGVNGQSRDAYNTDWTDVGPRIGFAFVVDPKTVIRGGWGLMYSYGLEGGSSIGEAQTTNFTDSLDGGNTPTNYFQTGNPFSSGLLAPTGNTQGLLTDVGNGGIQLDFPDRKIPMEQILSLGFQRELPGQVVLDARYAGNFTSRLRTSGSLWLNGTLTRAEQEAAEKNPALWNQQVPNPYYGVPGMSGPGQCGTSTTVSALALLEPYSQYCSPGGTGLVGQYNAPLGRNWYDGLEVKLSRRVTNSSGKGVSFQVAYTYSKTMSRDGYLNGWPYQDAQQQHNLAGTDRTHVLSVTTVYDLPFGQGGLFFNQPNPFVGRIITGWTLSGVFNAQSGTPTSLDQGQWYNCPGVSFRPKNGTSVGGGHWLNNTGDTYQTCWQGIPNYGLMYLPSNLSIVRNPTIPNLDLSLQKNTKIWNNLNLQLRLDAFNALNSVLFGGPDNNPGDGPANFSPNSGWSGFGTVGATQQNFPRILQLGGNITF</sequence>
<dbReference type="RefSeq" id="WP_129210025.1">
    <property type="nucleotide sequence ID" value="NZ_BMGU01000002.1"/>
</dbReference>
<dbReference type="Pfam" id="PF25183">
    <property type="entry name" value="OMP_b-brl_4"/>
    <property type="match status" value="1"/>
</dbReference>
<keyword evidence="9" id="KW-0675">Receptor</keyword>
<evidence type="ECO:0000256" key="7">
    <source>
        <dbReference type="SAM" id="SignalP"/>
    </source>
</evidence>
<evidence type="ECO:0000256" key="2">
    <source>
        <dbReference type="ARBA" id="ARBA00022448"/>
    </source>
</evidence>
<evidence type="ECO:0000256" key="4">
    <source>
        <dbReference type="ARBA" id="ARBA00022692"/>
    </source>
</evidence>
<keyword evidence="5" id="KW-0472">Membrane</keyword>
<dbReference type="GO" id="GO:0009279">
    <property type="term" value="C:cell outer membrane"/>
    <property type="evidence" value="ECO:0007669"/>
    <property type="project" value="UniProtKB-SubCell"/>
</dbReference>
<accession>A0A4Q1S919</accession>
<keyword evidence="4" id="KW-0812">Transmembrane</keyword>
<feature type="signal peptide" evidence="7">
    <location>
        <begin position="1"/>
        <end position="26"/>
    </location>
</feature>
<evidence type="ECO:0000256" key="6">
    <source>
        <dbReference type="ARBA" id="ARBA00023237"/>
    </source>
</evidence>
<name>A0A4Q1S919_9BACT</name>
<dbReference type="GO" id="GO:0044718">
    <property type="term" value="P:siderophore transmembrane transport"/>
    <property type="evidence" value="ECO:0007669"/>
    <property type="project" value="TreeGrafter"/>
</dbReference>
<keyword evidence="6" id="KW-0998">Cell outer membrane</keyword>
<evidence type="ECO:0000313" key="10">
    <source>
        <dbReference type="Proteomes" id="UP000290253"/>
    </source>
</evidence>
<reference evidence="9 10" key="1">
    <citation type="journal article" date="2016" name="Int. J. Syst. Evol. Microbiol.">
        <title>Acidipila dinghuensis sp. nov., an acidobacterium isolated from forest soil.</title>
        <authorList>
            <person name="Jiang Y.W."/>
            <person name="Wang J."/>
            <person name="Chen M.H."/>
            <person name="Lv Y.Y."/>
            <person name="Qiu L.H."/>
        </authorList>
    </citation>
    <scope>NUCLEOTIDE SEQUENCE [LARGE SCALE GENOMIC DNA]</scope>
    <source>
        <strain evidence="9 10">DHOF10</strain>
    </source>
</reference>
<dbReference type="InterPro" id="IPR036942">
    <property type="entry name" value="Beta-barrel_TonB_sf"/>
</dbReference>
<evidence type="ECO:0000313" key="9">
    <source>
        <dbReference type="EMBL" id="RXS93482.1"/>
    </source>
</evidence>
<proteinExistence type="predicted"/>
<dbReference type="OrthoDB" id="97893at2"/>
<dbReference type="InterPro" id="IPR057601">
    <property type="entry name" value="Oar-like_b-barrel"/>
</dbReference>
<dbReference type="EMBL" id="SDMK01000005">
    <property type="protein sequence ID" value="RXS93482.1"/>
    <property type="molecule type" value="Genomic_DNA"/>
</dbReference>
<dbReference type="PANTHER" id="PTHR30069">
    <property type="entry name" value="TONB-DEPENDENT OUTER MEMBRANE RECEPTOR"/>
    <property type="match status" value="1"/>
</dbReference>
<keyword evidence="3" id="KW-1134">Transmembrane beta strand</keyword>
<dbReference type="GO" id="GO:0030246">
    <property type="term" value="F:carbohydrate binding"/>
    <property type="evidence" value="ECO:0007669"/>
    <property type="project" value="InterPro"/>
</dbReference>
<dbReference type="InterPro" id="IPR039426">
    <property type="entry name" value="TonB-dep_rcpt-like"/>
</dbReference>
<keyword evidence="10" id="KW-1185">Reference proteome</keyword>
<evidence type="ECO:0000256" key="1">
    <source>
        <dbReference type="ARBA" id="ARBA00004571"/>
    </source>
</evidence>
<feature type="domain" description="TonB-dependent transporter Oar-like beta-barrel" evidence="8">
    <location>
        <begin position="259"/>
        <end position="1244"/>
    </location>
</feature>
<gene>
    <name evidence="9" type="ORF">ESZ00_19285</name>
</gene>
<dbReference type="PANTHER" id="PTHR30069:SF46">
    <property type="entry name" value="OAR PROTEIN"/>
    <property type="match status" value="1"/>
</dbReference>
<dbReference type="SUPFAM" id="SSF56935">
    <property type="entry name" value="Porins"/>
    <property type="match status" value="1"/>
</dbReference>
<organism evidence="9 10">
    <name type="scientific">Silvibacterium dinghuense</name>
    <dbReference type="NCBI Taxonomy" id="1560006"/>
    <lineage>
        <taxon>Bacteria</taxon>
        <taxon>Pseudomonadati</taxon>
        <taxon>Acidobacteriota</taxon>
        <taxon>Terriglobia</taxon>
        <taxon>Terriglobales</taxon>
        <taxon>Acidobacteriaceae</taxon>
        <taxon>Silvibacterium</taxon>
    </lineage>
</organism>
<comment type="caution">
    <text evidence="9">The sequence shown here is derived from an EMBL/GenBank/DDBJ whole genome shotgun (WGS) entry which is preliminary data.</text>
</comment>
<dbReference type="SUPFAM" id="SSF49452">
    <property type="entry name" value="Starch-binding domain-like"/>
    <property type="match status" value="1"/>
</dbReference>
<evidence type="ECO:0000256" key="3">
    <source>
        <dbReference type="ARBA" id="ARBA00022452"/>
    </source>
</evidence>
<dbReference type="AlphaFoldDB" id="A0A4Q1S919"/>
<feature type="chain" id="PRO_5020631209" evidence="7">
    <location>
        <begin position="27"/>
        <end position="1251"/>
    </location>
</feature>